<reference evidence="5 6" key="1">
    <citation type="submission" date="2023-03" db="EMBL/GenBank/DDBJ databases">
        <authorList>
            <person name="Pearce D."/>
        </authorList>
    </citation>
    <scope>NUCLEOTIDE SEQUENCE [LARGE SCALE GENOMIC DNA]</scope>
    <source>
        <strain evidence="5">Msz</strain>
    </source>
</reference>
<dbReference type="InterPro" id="IPR029044">
    <property type="entry name" value="Nucleotide-diphossugar_trans"/>
</dbReference>
<keyword evidence="5" id="KW-0808">Transferase</keyword>
<dbReference type="EC" id="2.4.1.-" evidence="5"/>
<feature type="region of interest" description="Disordered" evidence="2">
    <location>
        <begin position="1501"/>
        <end position="1521"/>
    </location>
</feature>
<dbReference type="PANTHER" id="PTHR43179:SF7">
    <property type="entry name" value="RHAMNOSYLTRANSFERASE WBBL"/>
    <property type="match status" value="1"/>
</dbReference>
<sequence>MNMNITKSDMKAAQFEKFPSLEALLCDELDPLFARPDLLDKTSAWFGHIPFAHWIIRVTRPRILVELGTYAGVSYSAFCAAVIKEKTQTRCYAVDTWMGDEHAGWYGNEIFDELKNFNDKRYGHFSTLLRCTFDEALDHFADNSIDVLHIDGYHTYEAVSHDFTSWQPKLSDRAVVLFHDTNEYRKDFGVWRFWAEMRERYPSFEFLHSHGLGVLAVGENAPSAIIELCSLDDDEKISTVRNRFQAFGSLWATEAKAIKEKTDHLNQIKKIEEKMACEIERVKTDAAKRISDKDAKIQKRLSDKDAEIQRLKERVTWAENRALCLEQENKAILSSTSWRLTKPLRILSGYIPTPVRGHLIRLFRITQLATNPMAWKARLKQWRVYKVLRASPLFDEAWYLSQYPDVAAAGIDPVRHYIVHGANEGRNPSASFETRFYLDAYPDVRRARVNPLYHYIIAGQQEGRSPRRFGRTVLNTARARKFETRFSNEKIDYCEWIAENDTLSDYDRTLIRWHIESFEYRPTFSILMPVYNTPKTYLRQALESVSGQIYENWELCAVDDASTSAEVRGLLDEYARKDRRIKPYFRNKNGGVSACTNTALGLASGDWIVLMDHDDVLSEHALYLLAEAINGDPDTAIVYSDEDRIDTVGRRSHHYFKPDWDYDLFLGQNLISRLAAYRTDLARQVGGFREGFEGSHDWDFAFRILEAASGPKVRHVPFILCHRRETADKFSRASLDAAQRAVNEHFTRTGQSAMASPLGHLNHLRIRRNLPAQRPLVSIVIPTKDQCGLLRTCIDGLVNRTDYQPIEIIIVDNGSSEPDALAFLAEMRTRENVKVVDDPAPFNFSRLVNRGVAVSSGDVCVLLNNDVDVINPEWLSEMVGHALRPEVGAVGAKLYYADDTLQHGGVILGIYNARGSVGGHVHRTVPRNSPGYANRLNLTHSLSCVTGACIATRREIYDAVGGFNEQDLAVSYNDVDFCLRVRQAGYKIIWTPHAELYHYESVSRGDPLATPKKASRNHAERAYMRRQWGPILDNDPYYNPNLSLDSASFKLANAPRVRRPWADFEFTQDRCITEEVAGALLAAAGRKVDRSVIYRLSHIDAYKEQISSYLAARAENISGGKDKKKIAIYTAIAGGYDSIKLPEKLDPRFDYVLFTDTPAPDTGVYKIRPITYFHEDATRTARYIKTHPHVLLQDYDLAIWIDANIMILGDIYPLIENFLASGKPVGAVPHPMRKSIYEERWACIKHERDAQEIMHEQIARYRSQGFAHDDLIESNLLMFDLKDERTRNFLDTWWAEIDRYSRRDQLSINYALALTGISWHPLTRRPNSLRNHPHFAFVTHGTGDDVAGELVYDLKAPFADPYAGPSYAAVRNERIAAQKHRRIDVVVCVHNALEEVKRCLESIARARNSEQQRLILIDDGSDYATAEYLRAFADRTSWCELHRNERAQGYTKAANQGLAASTGELVILLNSDTIVTDGWAEKMADAVFSTPGAGIVGPMSNAASHQSIPEHRGSKQQTAINDLPPGLTADDMNSYCEQWTTAHILPFVPLVHGFCFGVTREVINKIGLFDEENFPKGYGEENDYCFRATDAGFQLVIATHTYVFHAKSKSYTDDERIPLMTAASETLSRLHGVHRVRRAVKTMEENPIFVGLRQRAQLLKGDAPRMEILPVLTRKGLPVGSAYVRLLQPFSQKELTSRLNITVNMSHGLPIPGTARAVYLQRDMAKINLNEFLSWSFRWKASGEK</sequence>
<evidence type="ECO:0000259" key="4">
    <source>
        <dbReference type="Pfam" id="PF04765"/>
    </source>
</evidence>
<keyword evidence="6" id="KW-1185">Reference proteome</keyword>
<dbReference type="InterPro" id="IPR029063">
    <property type="entry name" value="SAM-dependent_MTases_sf"/>
</dbReference>
<dbReference type="CDD" id="cd04184">
    <property type="entry name" value="GT2_RfbC_Mx_like"/>
    <property type="match status" value="1"/>
</dbReference>
<dbReference type="SUPFAM" id="SSF53448">
    <property type="entry name" value="Nucleotide-diphospho-sugar transferases"/>
    <property type="match status" value="4"/>
</dbReference>
<evidence type="ECO:0000259" key="3">
    <source>
        <dbReference type="Pfam" id="PF00535"/>
    </source>
</evidence>
<keyword evidence="1" id="KW-0175">Coiled coil</keyword>
<evidence type="ECO:0000256" key="2">
    <source>
        <dbReference type="SAM" id="MobiDB-lite"/>
    </source>
</evidence>
<dbReference type="RefSeq" id="WP_317963670.1">
    <property type="nucleotide sequence ID" value="NZ_OX458333.1"/>
</dbReference>
<dbReference type="Pfam" id="PF04765">
    <property type="entry name" value="TOD1_MUCI70"/>
    <property type="match status" value="1"/>
</dbReference>
<dbReference type="Gene3D" id="3.40.50.150">
    <property type="entry name" value="Vaccinia Virus protein VP39"/>
    <property type="match status" value="1"/>
</dbReference>
<evidence type="ECO:0000313" key="6">
    <source>
        <dbReference type="Proteomes" id="UP001162030"/>
    </source>
</evidence>
<accession>A0ABM9HXW4</accession>
<dbReference type="PANTHER" id="PTHR43179">
    <property type="entry name" value="RHAMNOSYLTRANSFERASE WBBL"/>
    <property type="match status" value="1"/>
</dbReference>
<dbReference type="Proteomes" id="UP001162030">
    <property type="component" value="Chromosome"/>
</dbReference>
<dbReference type="Pfam" id="PF13578">
    <property type="entry name" value="Methyltransf_24"/>
    <property type="match status" value="1"/>
</dbReference>
<feature type="domain" description="Glycosyltransferase 2-like" evidence="3">
    <location>
        <begin position="778"/>
        <end position="960"/>
    </location>
</feature>
<dbReference type="SUPFAM" id="SSF53335">
    <property type="entry name" value="S-adenosyl-L-methionine-dependent methyltransferases"/>
    <property type="match status" value="1"/>
</dbReference>
<protein>
    <submittedName>
        <fullName evidence="5">O-antigen biosynthesis protein</fullName>
        <ecNumber evidence="5">2.4.1.-</ecNumber>
    </submittedName>
</protein>
<dbReference type="GO" id="GO:0016757">
    <property type="term" value="F:glycosyltransferase activity"/>
    <property type="evidence" value="ECO:0007669"/>
    <property type="project" value="UniProtKB-KW"/>
</dbReference>
<feature type="domain" description="Glycosyltransferase 2-like" evidence="3">
    <location>
        <begin position="1385"/>
        <end position="1497"/>
    </location>
</feature>
<dbReference type="InterPro" id="IPR001173">
    <property type="entry name" value="Glyco_trans_2-like"/>
</dbReference>
<dbReference type="CDD" id="cd04186">
    <property type="entry name" value="GT_2_like_c"/>
    <property type="match status" value="1"/>
</dbReference>
<keyword evidence="5" id="KW-0328">Glycosyltransferase</keyword>
<feature type="coiled-coil region" evidence="1">
    <location>
        <begin position="254"/>
        <end position="328"/>
    </location>
</feature>
<evidence type="ECO:0000313" key="5">
    <source>
        <dbReference type="EMBL" id="CAI8751190.1"/>
    </source>
</evidence>
<dbReference type="Gene3D" id="3.90.550.10">
    <property type="entry name" value="Spore Coat Polysaccharide Biosynthesis Protein SpsA, Chain A"/>
    <property type="match status" value="4"/>
</dbReference>
<evidence type="ECO:0000256" key="1">
    <source>
        <dbReference type="SAM" id="Coils"/>
    </source>
</evidence>
<dbReference type="EMBL" id="OX458333">
    <property type="protein sequence ID" value="CAI8751190.1"/>
    <property type="molecule type" value="Genomic_DNA"/>
</dbReference>
<gene>
    <name evidence="5" type="ORF">MSZNOR_0651</name>
</gene>
<proteinExistence type="predicted"/>
<feature type="domain" description="TOD1/MUCI70 glycosyltransferase-like" evidence="4">
    <location>
        <begin position="1173"/>
        <end position="1312"/>
    </location>
</feature>
<feature type="domain" description="Glycosyltransferase 2-like" evidence="3">
    <location>
        <begin position="525"/>
        <end position="678"/>
    </location>
</feature>
<name>A0ABM9HXW4_9GAMM</name>
<dbReference type="InterPro" id="IPR048354">
    <property type="entry name" value="TOD1_MUCI70_glycTrfase_dom"/>
</dbReference>
<dbReference type="Pfam" id="PF00535">
    <property type="entry name" value="Glycos_transf_2"/>
    <property type="match status" value="3"/>
</dbReference>
<organism evidence="5 6">
    <name type="scientific">Methylocaldum szegediense</name>
    <dbReference type="NCBI Taxonomy" id="73780"/>
    <lineage>
        <taxon>Bacteria</taxon>
        <taxon>Pseudomonadati</taxon>
        <taxon>Pseudomonadota</taxon>
        <taxon>Gammaproteobacteria</taxon>
        <taxon>Methylococcales</taxon>
        <taxon>Methylococcaceae</taxon>
        <taxon>Methylocaldum</taxon>
    </lineage>
</organism>